<comment type="function">
    <text evidence="1">Sequence-specific transcription factor which is part of a developmental regulatory system that provides cells with specific positional identities on the anterior-posterior axis.</text>
</comment>
<dbReference type="PANTHER" id="PTHR45970">
    <property type="entry name" value="AGAP004664-PA"/>
    <property type="match status" value="1"/>
</dbReference>
<feature type="non-terminal residue" evidence="8">
    <location>
        <position position="1"/>
    </location>
</feature>
<feature type="compositionally biased region" description="Basic and acidic residues" evidence="6">
    <location>
        <begin position="248"/>
        <end position="259"/>
    </location>
</feature>
<evidence type="ECO:0000256" key="4">
    <source>
        <dbReference type="ARBA" id="ARBA00023015"/>
    </source>
</evidence>
<dbReference type="InterPro" id="IPR006711">
    <property type="entry name" value="Hox9_activation_N"/>
</dbReference>
<sequence>VDSLIGHDSEDLYGAGGAAGRFLLHGGPHASPRPASGVAAAGGSDFASCSFAPKFAASWPAAPLQPPASVPGIYAPYLPQPHLGGPGEGGGGRYVRSWVEPFACSGNSSAPASAPAGIALPGTGAGSCGVRHYGVSKFETGTAAPGSAGPFSSSATSSTSTVSCSSSSSIRASDSPSQKTECSSAREPPGASGPEYTCSPFPAETREKAAAAAAASNGSCLPIPSAAAATDAARQTSGGSRNPSPSSDLKEEKQQQLDP</sequence>
<keyword evidence="3" id="KW-0217">Developmental protein</keyword>
<proteinExistence type="predicted"/>
<dbReference type="InterPro" id="IPR017112">
    <property type="entry name" value="HXA9/HXB9/HXC9"/>
</dbReference>
<dbReference type="GO" id="GO:0000978">
    <property type="term" value="F:RNA polymerase II cis-regulatory region sequence-specific DNA binding"/>
    <property type="evidence" value="ECO:0007669"/>
    <property type="project" value="TreeGrafter"/>
</dbReference>
<dbReference type="GO" id="GO:0009952">
    <property type="term" value="P:anterior/posterior pattern specification"/>
    <property type="evidence" value="ECO:0007669"/>
    <property type="project" value="TreeGrafter"/>
</dbReference>
<name>X2CTV0_AMPCE</name>
<dbReference type="EMBL" id="KC536715">
    <property type="protein sequence ID" value="AHB11347.1"/>
    <property type="molecule type" value="Genomic_DNA"/>
</dbReference>
<comment type="subcellular location">
    <subcellularLocation>
        <location evidence="2">Nucleus</location>
    </subcellularLocation>
</comment>
<evidence type="ECO:0000256" key="1">
    <source>
        <dbReference type="ARBA" id="ARBA00003263"/>
    </source>
</evidence>
<dbReference type="GO" id="GO:0009954">
    <property type="term" value="P:proximal/distal pattern formation"/>
    <property type="evidence" value="ECO:0007669"/>
    <property type="project" value="TreeGrafter"/>
</dbReference>
<dbReference type="GO" id="GO:0048704">
    <property type="term" value="P:embryonic skeletal system morphogenesis"/>
    <property type="evidence" value="ECO:0007669"/>
    <property type="project" value="TreeGrafter"/>
</dbReference>
<dbReference type="AlphaFoldDB" id="X2CTV0"/>
<accession>X2CTV0</accession>
<evidence type="ECO:0000313" key="8">
    <source>
        <dbReference type="EMBL" id="AHB11347.1"/>
    </source>
</evidence>
<dbReference type="GO" id="GO:0006357">
    <property type="term" value="P:regulation of transcription by RNA polymerase II"/>
    <property type="evidence" value="ECO:0007669"/>
    <property type="project" value="TreeGrafter"/>
</dbReference>
<evidence type="ECO:0000256" key="6">
    <source>
        <dbReference type="SAM" id="MobiDB-lite"/>
    </source>
</evidence>
<organism evidence="8">
    <name type="scientific">Amphisbaena caeca</name>
    <name type="common">Puerto Rican worm lizard</name>
    <dbReference type="NCBI Taxonomy" id="493896"/>
    <lineage>
        <taxon>Eukaryota</taxon>
        <taxon>Metazoa</taxon>
        <taxon>Chordata</taxon>
        <taxon>Craniata</taxon>
        <taxon>Vertebrata</taxon>
        <taxon>Euteleostomi</taxon>
        <taxon>Lepidosauria</taxon>
        <taxon>Squamata</taxon>
        <taxon>Bifurcata</taxon>
        <taxon>Unidentata</taxon>
        <taxon>Episquamata</taxon>
        <taxon>Laterata</taxon>
        <taxon>Lacertibaenia</taxon>
        <taxon>Amphisbaenia</taxon>
        <taxon>Amphisbaenidae</taxon>
        <taxon>Amphisbaena</taxon>
    </lineage>
</organism>
<dbReference type="PANTHER" id="PTHR45970:SF4">
    <property type="entry name" value="HOMEOBOX PROTEIN HOX-D9"/>
    <property type="match status" value="1"/>
</dbReference>
<keyword evidence="4" id="KW-0805">Transcription regulation</keyword>
<feature type="compositionally biased region" description="Polar residues" evidence="6">
    <location>
        <begin position="234"/>
        <end position="247"/>
    </location>
</feature>
<dbReference type="GO" id="GO:0005634">
    <property type="term" value="C:nucleus"/>
    <property type="evidence" value="ECO:0007669"/>
    <property type="project" value="UniProtKB-SubCell"/>
</dbReference>
<feature type="domain" description="Hox9 N-terminal activation" evidence="7">
    <location>
        <begin position="1"/>
        <end position="186"/>
    </location>
</feature>
<keyword evidence="8" id="KW-0238">DNA-binding</keyword>
<evidence type="ECO:0000256" key="5">
    <source>
        <dbReference type="ARBA" id="ARBA00023163"/>
    </source>
</evidence>
<dbReference type="GO" id="GO:0003700">
    <property type="term" value="F:DNA-binding transcription factor activity"/>
    <property type="evidence" value="ECO:0007669"/>
    <property type="project" value="TreeGrafter"/>
</dbReference>
<keyword evidence="8" id="KW-0371">Homeobox</keyword>
<evidence type="ECO:0000256" key="2">
    <source>
        <dbReference type="ARBA" id="ARBA00004123"/>
    </source>
</evidence>
<dbReference type="GO" id="GO:0006351">
    <property type="term" value="P:DNA-templated transcription"/>
    <property type="evidence" value="ECO:0007669"/>
    <property type="project" value="InterPro"/>
</dbReference>
<keyword evidence="5" id="KW-0804">Transcription</keyword>
<feature type="region of interest" description="Disordered" evidence="6">
    <location>
        <begin position="144"/>
        <end position="259"/>
    </location>
</feature>
<protein>
    <submittedName>
        <fullName evidence="8">Homeobox protein D9</fullName>
    </submittedName>
</protein>
<dbReference type="Pfam" id="PF04617">
    <property type="entry name" value="Hox9_act"/>
    <property type="match status" value="1"/>
</dbReference>
<evidence type="ECO:0000256" key="3">
    <source>
        <dbReference type="ARBA" id="ARBA00022473"/>
    </source>
</evidence>
<evidence type="ECO:0000259" key="7">
    <source>
        <dbReference type="Pfam" id="PF04617"/>
    </source>
</evidence>
<reference evidence="8" key="1">
    <citation type="journal article" date="2016" name="BMC Genomics">
        <title>Tandem amino acid repeats in the green anole (Anolis carolinensis) and other squamates may have a role in increasing genetic variability.</title>
        <authorList>
            <person name="Wu R."/>
            <person name="Liu Q."/>
            <person name="Zhang P."/>
            <person name="Liang D."/>
        </authorList>
    </citation>
    <scope>NUCLEOTIDE SEQUENCE</scope>
</reference>
<feature type="non-terminal residue" evidence="8">
    <location>
        <position position="259"/>
    </location>
</feature>
<feature type="compositionally biased region" description="Low complexity" evidence="6">
    <location>
        <begin position="144"/>
        <end position="177"/>
    </location>
</feature>